<organism evidence="10 11">
    <name type="scientific">Marispirochaeta aestuarii</name>
    <dbReference type="NCBI Taxonomy" id="1963862"/>
    <lineage>
        <taxon>Bacteria</taxon>
        <taxon>Pseudomonadati</taxon>
        <taxon>Spirochaetota</taxon>
        <taxon>Spirochaetia</taxon>
        <taxon>Spirochaetales</taxon>
        <taxon>Spirochaetaceae</taxon>
        <taxon>Marispirochaeta</taxon>
    </lineage>
</organism>
<gene>
    <name evidence="10" type="ORF">B4O97_13490</name>
</gene>
<evidence type="ECO:0000259" key="9">
    <source>
        <dbReference type="SMART" id="SM00790"/>
    </source>
</evidence>
<evidence type="ECO:0000256" key="4">
    <source>
        <dbReference type="ARBA" id="ARBA00022723"/>
    </source>
</evidence>
<dbReference type="Gene3D" id="1.10.599.10">
    <property type="entry name" value="Aldehyde Ferredoxin Oxidoreductase Protein, subunit A, domain 3"/>
    <property type="match status" value="1"/>
</dbReference>
<dbReference type="InterPro" id="IPR036503">
    <property type="entry name" value="Ald_Fedxn_OxRdtase_N_sf"/>
</dbReference>
<keyword evidence="11" id="KW-1185">Reference proteome</keyword>
<dbReference type="InterPro" id="IPR051919">
    <property type="entry name" value="W-dependent_AOR"/>
</dbReference>
<comment type="caution">
    <text evidence="10">The sequence shown here is derived from an EMBL/GenBank/DDBJ whole genome shotgun (WGS) entry which is preliminary data.</text>
</comment>
<dbReference type="GO" id="GO:0051539">
    <property type="term" value="F:4 iron, 4 sulfur cluster binding"/>
    <property type="evidence" value="ECO:0007669"/>
    <property type="project" value="UniProtKB-KW"/>
</dbReference>
<feature type="domain" description="Aldehyde ferredoxin oxidoreductase N-terminal" evidence="9">
    <location>
        <begin position="21"/>
        <end position="226"/>
    </location>
</feature>
<comment type="similarity">
    <text evidence="2">Belongs to the AOR/FOR family.</text>
</comment>
<evidence type="ECO:0000256" key="2">
    <source>
        <dbReference type="ARBA" id="ARBA00011032"/>
    </source>
</evidence>
<dbReference type="Pfam" id="PF01314">
    <property type="entry name" value="AFOR_C"/>
    <property type="match status" value="1"/>
</dbReference>
<evidence type="ECO:0000313" key="11">
    <source>
        <dbReference type="Proteomes" id="UP000192343"/>
    </source>
</evidence>
<dbReference type="PANTHER" id="PTHR30038:SF0">
    <property type="entry name" value="TUNGSTEN-CONTAINING ALDEHYDE FERREDOXIN OXIDOREDUCTASE"/>
    <property type="match status" value="1"/>
</dbReference>
<dbReference type="PANTHER" id="PTHR30038">
    <property type="entry name" value="ALDEHYDE FERREDOXIN OXIDOREDUCTASE"/>
    <property type="match status" value="1"/>
</dbReference>
<sequence length="590" mass="62709">MVNQLPISCDKTIRSRAVERRIIEIDLSAKTVKESPLPENYRHLGGRGLTSSILSEELDPLSHPLSAANTFVIAPGLLAGTALSSCNRLSVGAKSPLTGGIKESNSGGVTGYRLGKLGIGAVKLTGVYEDGDCSWGIKISADGVSFEDLQEISGRGTYDSAGYLLEKYGKNAGLIITGPAGEMRLASACLSVNDMEGEPCRNLGRGGMGAVLGSKGIKAIIVDDSAALPPDATDPEALKELIKKFASMLREHPVTGGKFAEYGTVMNIAALDALGGLPTRNFSKGSFSGAQSINAETLRDTIRERGGLGAHACMPGCVIRCSNKYVAADGTPLVGSVDYETVCLLGSNLEIASLDQVAELNRLCNDIGVDTIETGVAIGVLAEAGLVSFGDFEAIRSLLEELKQGTPLGRLVGSGAEICGRVYGVRRVPTVKGQGMAAYDPRVIKGMGLTYSRSAMGADHTAGNAITLGIDHSDPDVQLEPVRELHVRTMVLDMLGACIFTGRVSLDKTEILEEMVRVLHGWNADFDDLRGIAREILLKEEDFNRRAGLSKPHDRLPRFMYEEKLEPTGEVYNIPDETTDRLFDFSGSGA</sequence>
<keyword evidence="6" id="KW-0408">Iron</keyword>
<dbReference type="SMART" id="SM00790">
    <property type="entry name" value="AFOR_N"/>
    <property type="match status" value="1"/>
</dbReference>
<evidence type="ECO:0000313" key="10">
    <source>
        <dbReference type="EMBL" id="ORC34092.1"/>
    </source>
</evidence>
<dbReference type="GO" id="GO:0016625">
    <property type="term" value="F:oxidoreductase activity, acting on the aldehyde or oxo group of donors, iron-sulfur protein as acceptor"/>
    <property type="evidence" value="ECO:0007669"/>
    <property type="project" value="InterPro"/>
</dbReference>
<evidence type="ECO:0000256" key="6">
    <source>
        <dbReference type="ARBA" id="ARBA00023004"/>
    </source>
</evidence>
<dbReference type="Pfam" id="PF02730">
    <property type="entry name" value="AFOR_N"/>
    <property type="match status" value="1"/>
</dbReference>
<evidence type="ECO:0000256" key="7">
    <source>
        <dbReference type="ARBA" id="ARBA00023014"/>
    </source>
</evidence>
<accession>A0A1Y1RVK9</accession>
<dbReference type="Gene3D" id="1.10.569.10">
    <property type="entry name" value="Aldehyde Ferredoxin Oxidoreductase Protein, subunit A, domain 2"/>
    <property type="match status" value="1"/>
</dbReference>
<keyword evidence="7" id="KW-0411">Iron-sulfur</keyword>
<dbReference type="SUPFAM" id="SSF48310">
    <property type="entry name" value="Aldehyde ferredoxin oxidoreductase, C-terminal domains"/>
    <property type="match status" value="1"/>
</dbReference>
<dbReference type="InterPro" id="IPR013983">
    <property type="entry name" value="Ald_Fedxn_OxRdtase_N"/>
</dbReference>
<dbReference type="InterPro" id="IPR013984">
    <property type="entry name" value="Ald_Fedxn_OxRdtase_dom2"/>
</dbReference>
<evidence type="ECO:0000256" key="8">
    <source>
        <dbReference type="ARBA" id="ARBA00049934"/>
    </source>
</evidence>
<dbReference type="InterPro" id="IPR013985">
    <property type="entry name" value="Ald_Fedxn_OxRdtase_dom3"/>
</dbReference>
<name>A0A1Y1RVK9_9SPIO</name>
<dbReference type="Gene3D" id="3.60.9.10">
    <property type="entry name" value="Aldehyde ferredoxin oxidoreductase, N-terminal domain"/>
    <property type="match status" value="1"/>
</dbReference>
<reference evidence="10 11" key="1">
    <citation type="submission" date="2017-03" db="EMBL/GenBank/DDBJ databases">
        <title>Draft Genome sequence of Marispirochaeta sp. strain JC444.</title>
        <authorList>
            <person name="Shivani Y."/>
            <person name="Subhash Y."/>
            <person name="Sasikala C."/>
            <person name="Ramana C."/>
        </authorList>
    </citation>
    <scope>NUCLEOTIDE SEQUENCE [LARGE SCALE GENOMIC DNA]</scope>
    <source>
        <strain evidence="10 11">JC444</strain>
    </source>
</reference>
<evidence type="ECO:0000256" key="5">
    <source>
        <dbReference type="ARBA" id="ARBA00023002"/>
    </source>
</evidence>
<proteinExistence type="inferred from homology"/>
<dbReference type="STRING" id="1963862.B4O97_13490"/>
<keyword evidence="4" id="KW-0479">Metal-binding</keyword>
<comment type="cofactor">
    <cofactor evidence="8">
        <name>tungstopterin</name>
        <dbReference type="ChEBI" id="CHEBI:30402"/>
    </cofactor>
</comment>
<dbReference type="EMBL" id="MWQY01000015">
    <property type="protein sequence ID" value="ORC34092.1"/>
    <property type="molecule type" value="Genomic_DNA"/>
</dbReference>
<dbReference type="InterPro" id="IPR036021">
    <property type="entry name" value="Tungsten_al_ferr_oxy-like_C"/>
</dbReference>
<keyword evidence="5" id="KW-0560">Oxidoreductase</keyword>
<dbReference type="SUPFAM" id="SSF56228">
    <property type="entry name" value="Aldehyde ferredoxin oxidoreductase, N-terminal domain"/>
    <property type="match status" value="1"/>
</dbReference>
<keyword evidence="3" id="KW-0004">4Fe-4S</keyword>
<dbReference type="InterPro" id="IPR001203">
    <property type="entry name" value="OxRdtase_Ald_Fedxn_C"/>
</dbReference>
<protein>
    <recommendedName>
        <fullName evidence="9">Aldehyde ferredoxin oxidoreductase N-terminal domain-containing protein</fullName>
    </recommendedName>
</protein>
<comment type="cofactor">
    <cofactor evidence="1">
        <name>[4Fe-4S] cluster</name>
        <dbReference type="ChEBI" id="CHEBI:49883"/>
    </cofactor>
</comment>
<dbReference type="Proteomes" id="UP000192343">
    <property type="component" value="Unassembled WGS sequence"/>
</dbReference>
<evidence type="ECO:0000256" key="1">
    <source>
        <dbReference type="ARBA" id="ARBA00001966"/>
    </source>
</evidence>
<evidence type="ECO:0000256" key="3">
    <source>
        <dbReference type="ARBA" id="ARBA00022485"/>
    </source>
</evidence>
<dbReference type="GO" id="GO:0009055">
    <property type="term" value="F:electron transfer activity"/>
    <property type="evidence" value="ECO:0007669"/>
    <property type="project" value="InterPro"/>
</dbReference>
<dbReference type="GO" id="GO:0046872">
    <property type="term" value="F:metal ion binding"/>
    <property type="evidence" value="ECO:0007669"/>
    <property type="project" value="UniProtKB-KW"/>
</dbReference>
<dbReference type="AlphaFoldDB" id="A0A1Y1RVK9"/>